<feature type="region of interest" description="Disordered" evidence="2">
    <location>
        <begin position="553"/>
        <end position="577"/>
    </location>
</feature>
<dbReference type="EMBL" id="JAKIXB020000003">
    <property type="protein sequence ID" value="KAL1609757.1"/>
    <property type="molecule type" value="Genomic_DNA"/>
</dbReference>
<comment type="caution">
    <text evidence="3">The sequence shown here is derived from an EMBL/GenBank/DDBJ whole genome shotgun (WGS) entry which is preliminary data.</text>
</comment>
<feature type="region of interest" description="Disordered" evidence="2">
    <location>
        <begin position="670"/>
        <end position="780"/>
    </location>
</feature>
<keyword evidence="4" id="KW-1185">Reference proteome</keyword>
<evidence type="ECO:0000313" key="4">
    <source>
        <dbReference type="Proteomes" id="UP001521222"/>
    </source>
</evidence>
<feature type="coiled-coil region" evidence="1">
    <location>
        <begin position="306"/>
        <end position="372"/>
    </location>
</feature>
<protein>
    <submittedName>
        <fullName evidence="3">Uncharacterized protein</fullName>
    </submittedName>
</protein>
<feature type="compositionally biased region" description="Basic and acidic residues" evidence="2">
    <location>
        <begin position="753"/>
        <end position="763"/>
    </location>
</feature>
<name>A0ABR3RZH6_9PLEO</name>
<keyword evidence="1" id="KW-0175">Coiled coil</keyword>
<feature type="compositionally biased region" description="Polar residues" evidence="2">
    <location>
        <begin position="740"/>
        <end position="752"/>
    </location>
</feature>
<evidence type="ECO:0000313" key="3">
    <source>
        <dbReference type="EMBL" id="KAL1609757.1"/>
    </source>
</evidence>
<gene>
    <name evidence="3" type="ORF">SLS59_001267</name>
</gene>
<evidence type="ECO:0000256" key="2">
    <source>
        <dbReference type="SAM" id="MobiDB-lite"/>
    </source>
</evidence>
<reference evidence="3 4" key="1">
    <citation type="submission" date="2024-02" db="EMBL/GenBank/DDBJ databases">
        <title>De novo assembly and annotation of 12 fungi associated with fruit tree decline syndrome in Ontario, Canada.</title>
        <authorList>
            <person name="Sulman M."/>
            <person name="Ellouze W."/>
            <person name="Ilyukhin E."/>
        </authorList>
    </citation>
    <scope>NUCLEOTIDE SEQUENCE [LARGE SCALE GENOMIC DNA]</scope>
    <source>
        <strain evidence="3 4">M97-236</strain>
    </source>
</reference>
<accession>A0ABR3RZH6</accession>
<feature type="compositionally biased region" description="Basic and acidic residues" evidence="2">
    <location>
        <begin position="561"/>
        <end position="573"/>
    </location>
</feature>
<sequence length="810" mass="89920">MHSFEEVTRSQTPPSLTDSDLEVLITTQNALDDLRVDHARTEPGSMQAQNKKTRITLSNIQSILNGYRETTQKTREANAAASTSVHEKIDTSKEDIITRTRAEFSANNRRLAVHKTELMVHITQESASTESATEATNKLHAHVSVLAEAGTKTTLKKLTSVKNDVEIRAREATRATDNLQAHVFEQSEAVIKEVKDSTEATERTITQATRILIKRDDETKFHVTQVTDDLQAHTNAGIEALSKQLGVEKDEIVAMVIEELKASTEATERTITQAAQTLTKRSDEIKTHVIQATDRLQATLSDHEEAHELNNQLLKLRSQLDRRTLELEVVTEDRYRACERLNHDLQVMVDERDGLRQQVVDLKQQVVDLQAVINEKIDGLGKNLSGKIDSVHATVENEISGKVDDLQAVITGKSNGLGDRIDGLQDEAVIVDQVGDIHTELFPTRAKMAETDARDRTQHQKDALTTSELAQLGSSNRELVNSNDRLSTSNRTLAANTFVSQTGMSLGLLAAGQQAQRLGAARTENANLLHQNYKLSREKRTLEQDIDDAVEELQRSRRRRTETPNEEPGRRQDGTYGHLTDIKVWTGTEEKDFHDLSTSVKDAVQGFIGKHVLGEGWYRYAQKGRTSCARNKRMDRCDIPQENPKVACSKCVGGKTFCIRRRADGDETLSLFPLHPEDRDSASIDDPPIAEELGDSACQEKESQHPGENGDSVNYRGQSKAKRGKVKSKMQGDDVDTGEEPQTNTETNSSVENDIKPEPRSAEPLDIGVTAPTNEDDTTPTEEALAAAYAAVRMWRAPSATTPMDLSLQL</sequence>
<evidence type="ECO:0000256" key="1">
    <source>
        <dbReference type="SAM" id="Coils"/>
    </source>
</evidence>
<proteinExistence type="predicted"/>
<organism evidence="3 4">
    <name type="scientific">Nothophoma quercina</name>
    <dbReference type="NCBI Taxonomy" id="749835"/>
    <lineage>
        <taxon>Eukaryota</taxon>
        <taxon>Fungi</taxon>
        <taxon>Dikarya</taxon>
        <taxon>Ascomycota</taxon>
        <taxon>Pezizomycotina</taxon>
        <taxon>Dothideomycetes</taxon>
        <taxon>Pleosporomycetidae</taxon>
        <taxon>Pleosporales</taxon>
        <taxon>Pleosporineae</taxon>
        <taxon>Didymellaceae</taxon>
        <taxon>Nothophoma</taxon>
    </lineage>
</organism>
<feature type="compositionally biased region" description="Basic residues" evidence="2">
    <location>
        <begin position="719"/>
        <end position="728"/>
    </location>
</feature>
<dbReference type="Proteomes" id="UP001521222">
    <property type="component" value="Unassembled WGS sequence"/>
</dbReference>